<dbReference type="PROSITE" id="PS50949">
    <property type="entry name" value="HTH_GNTR"/>
    <property type="match status" value="1"/>
</dbReference>
<dbReference type="RefSeq" id="WP_307463789.1">
    <property type="nucleotide sequence ID" value="NZ_JAURUR010000001.1"/>
</dbReference>
<feature type="domain" description="HTH gntR-type" evidence="6">
    <location>
        <begin position="30"/>
        <end position="98"/>
    </location>
</feature>
<dbReference type="EMBL" id="JAURUR010000001">
    <property type="protein sequence ID" value="MDP9763055.1"/>
    <property type="molecule type" value="Genomic_DNA"/>
</dbReference>
<evidence type="ECO:0000256" key="5">
    <source>
        <dbReference type="ARBA" id="ARBA00023163"/>
    </source>
</evidence>
<evidence type="ECO:0000256" key="1">
    <source>
        <dbReference type="ARBA" id="ARBA00005384"/>
    </source>
</evidence>
<dbReference type="Gene3D" id="3.40.640.10">
    <property type="entry name" value="Type I PLP-dependent aspartate aminotransferase-like (Major domain)"/>
    <property type="match status" value="1"/>
</dbReference>
<accession>A0ABT9M8Z6</accession>
<sequence length="490" mass="51706">MARKEAPLSDEIRGPLLDLPVPLTLDRTGPALHAQLARQLRAHVLGGRLPAGFRLPGTRRLAAALGVTRGVVAEAYAALVADGTLEAVVGSGTRVPAGAAQSPAPRAARTPGWFQAAPPAPVSTFRPETGIFFQHGVTTGLTLDARAWRQAWAHGAARSLTGEYGDVQGEPDFRAALAAFAGRSRGLTAGAEDVTVISGTLQGLNLIARGVLPPASTVLFEHPGYQAARQVFLDAGHAVLPLPVDEDGPVVTPDLPAARLVYVTPSHQFPLGVRMSLPRRLALLDWAARHDALIVEDDYDSEFRYGAPPLPPLAGLDVGGHRVIYLGTLSKVLTPGVRVGFVIAPPAIRAALVRERTLLDAGSPLPVQHALTWLLTHGELDRHIRRSRRWHAQVREALTRELAGLGPHVRLGGIEAGLHVCLHLSPALHAGEVQQELARRGVHVSTLDAFMPGGTPPNALLLGHGGLTATQAAGGARTIRDVIVARAPGR</sequence>
<dbReference type="CDD" id="cd07377">
    <property type="entry name" value="WHTH_GntR"/>
    <property type="match status" value="1"/>
</dbReference>
<keyword evidence="3" id="KW-0805">Transcription regulation</keyword>
<dbReference type="SUPFAM" id="SSF46785">
    <property type="entry name" value="Winged helix' DNA-binding domain"/>
    <property type="match status" value="1"/>
</dbReference>
<dbReference type="CDD" id="cd00609">
    <property type="entry name" value="AAT_like"/>
    <property type="match status" value="1"/>
</dbReference>
<dbReference type="PANTHER" id="PTHR46577:SF1">
    <property type="entry name" value="HTH-TYPE TRANSCRIPTIONAL REGULATORY PROTEIN GABR"/>
    <property type="match status" value="1"/>
</dbReference>
<dbReference type="Pfam" id="PF00392">
    <property type="entry name" value="GntR"/>
    <property type="match status" value="1"/>
</dbReference>
<evidence type="ECO:0000256" key="3">
    <source>
        <dbReference type="ARBA" id="ARBA00023015"/>
    </source>
</evidence>
<dbReference type="InterPro" id="IPR051446">
    <property type="entry name" value="HTH_trans_reg/aminotransferase"/>
</dbReference>
<evidence type="ECO:0000313" key="7">
    <source>
        <dbReference type="EMBL" id="MDP9763055.1"/>
    </source>
</evidence>
<dbReference type="InterPro" id="IPR015424">
    <property type="entry name" value="PyrdxlP-dep_Trfase"/>
</dbReference>
<dbReference type="InterPro" id="IPR000524">
    <property type="entry name" value="Tscrpt_reg_HTH_GntR"/>
</dbReference>
<dbReference type="InterPro" id="IPR036390">
    <property type="entry name" value="WH_DNA-bd_sf"/>
</dbReference>
<reference evidence="7 8" key="1">
    <citation type="submission" date="2023-07" db="EMBL/GenBank/DDBJ databases">
        <title>Genomic Encyclopedia of Type Strains, Phase IV (KMG-IV): sequencing the most valuable type-strain genomes for metagenomic binning, comparative biology and taxonomic classification.</title>
        <authorList>
            <person name="Goeker M."/>
        </authorList>
    </citation>
    <scope>NUCLEOTIDE SEQUENCE [LARGE SCALE GENOMIC DNA]</scope>
    <source>
        <strain evidence="7 8">NIO-1023</strain>
    </source>
</reference>
<dbReference type="GO" id="GO:0008483">
    <property type="term" value="F:transaminase activity"/>
    <property type="evidence" value="ECO:0007669"/>
    <property type="project" value="UniProtKB-KW"/>
</dbReference>
<evidence type="ECO:0000313" key="8">
    <source>
        <dbReference type="Proteomes" id="UP001232163"/>
    </source>
</evidence>
<dbReference type="SMART" id="SM00345">
    <property type="entry name" value="HTH_GNTR"/>
    <property type="match status" value="1"/>
</dbReference>
<dbReference type="Gene3D" id="1.10.10.10">
    <property type="entry name" value="Winged helix-like DNA-binding domain superfamily/Winged helix DNA-binding domain"/>
    <property type="match status" value="1"/>
</dbReference>
<name>A0ABT9M8Z6_9DEIO</name>
<keyword evidence="8" id="KW-1185">Reference proteome</keyword>
<dbReference type="InterPro" id="IPR015421">
    <property type="entry name" value="PyrdxlP-dep_Trfase_major"/>
</dbReference>
<comment type="similarity">
    <text evidence="1">In the C-terminal section; belongs to the class-I pyridoxal-phosphate-dependent aminotransferase family.</text>
</comment>
<dbReference type="Proteomes" id="UP001232163">
    <property type="component" value="Unassembled WGS sequence"/>
</dbReference>
<comment type="caution">
    <text evidence="7">The sequence shown here is derived from an EMBL/GenBank/DDBJ whole genome shotgun (WGS) entry which is preliminary data.</text>
</comment>
<dbReference type="SUPFAM" id="SSF53383">
    <property type="entry name" value="PLP-dependent transferases"/>
    <property type="match status" value="1"/>
</dbReference>
<keyword evidence="5" id="KW-0804">Transcription</keyword>
<keyword evidence="4" id="KW-0238">DNA-binding</keyword>
<organism evidence="7 8">
    <name type="scientific">Deinococcus enclensis</name>
    <dbReference type="NCBI Taxonomy" id="1049582"/>
    <lineage>
        <taxon>Bacteria</taxon>
        <taxon>Thermotogati</taxon>
        <taxon>Deinococcota</taxon>
        <taxon>Deinococci</taxon>
        <taxon>Deinococcales</taxon>
        <taxon>Deinococcaceae</taxon>
        <taxon>Deinococcus</taxon>
    </lineage>
</organism>
<keyword evidence="7" id="KW-0808">Transferase</keyword>
<evidence type="ECO:0000256" key="2">
    <source>
        <dbReference type="ARBA" id="ARBA00022898"/>
    </source>
</evidence>
<dbReference type="Pfam" id="PF00155">
    <property type="entry name" value="Aminotran_1_2"/>
    <property type="match status" value="1"/>
</dbReference>
<evidence type="ECO:0000259" key="6">
    <source>
        <dbReference type="PROSITE" id="PS50949"/>
    </source>
</evidence>
<gene>
    <name evidence="7" type="ORF">QO006_000468</name>
</gene>
<keyword evidence="2" id="KW-0663">Pyridoxal phosphate</keyword>
<dbReference type="PANTHER" id="PTHR46577">
    <property type="entry name" value="HTH-TYPE TRANSCRIPTIONAL REGULATORY PROTEIN GABR"/>
    <property type="match status" value="1"/>
</dbReference>
<protein>
    <submittedName>
        <fullName evidence="7">GntR family transcriptional regulator/MocR family aminotransferase</fullName>
    </submittedName>
</protein>
<evidence type="ECO:0000256" key="4">
    <source>
        <dbReference type="ARBA" id="ARBA00023125"/>
    </source>
</evidence>
<keyword evidence="7" id="KW-0032">Aminotransferase</keyword>
<proteinExistence type="inferred from homology"/>
<dbReference type="InterPro" id="IPR004839">
    <property type="entry name" value="Aminotransferase_I/II_large"/>
</dbReference>
<dbReference type="InterPro" id="IPR036388">
    <property type="entry name" value="WH-like_DNA-bd_sf"/>
</dbReference>